<protein>
    <submittedName>
        <fullName evidence="3">Alpha/beta hydrolase</fullName>
    </submittedName>
</protein>
<keyword evidence="3" id="KW-0378">Hydrolase</keyword>
<dbReference type="SUPFAM" id="SSF53474">
    <property type="entry name" value="alpha/beta-Hydrolases"/>
    <property type="match status" value="1"/>
</dbReference>
<evidence type="ECO:0000313" key="3">
    <source>
        <dbReference type="EMBL" id="TXR56142.1"/>
    </source>
</evidence>
<gene>
    <name evidence="3" type="ORF">FMM08_12000</name>
</gene>
<name>A0A5C8ZE77_9ACTN</name>
<dbReference type="Pfam" id="PF12697">
    <property type="entry name" value="Abhydrolase_6"/>
    <property type="match status" value="1"/>
</dbReference>
<organism evidence="3 4">
    <name type="scientific">Quadrisphaera setariae</name>
    <dbReference type="NCBI Taxonomy" id="2593304"/>
    <lineage>
        <taxon>Bacteria</taxon>
        <taxon>Bacillati</taxon>
        <taxon>Actinomycetota</taxon>
        <taxon>Actinomycetes</taxon>
        <taxon>Kineosporiales</taxon>
        <taxon>Kineosporiaceae</taxon>
        <taxon>Quadrisphaera</taxon>
    </lineage>
</organism>
<comment type="caution">
    <text evidence="3">The sequence shown here is derived from an EMBL/GenBank/DDBJ whole genome shotgun (WGS) entry which is preliminary data.</text>
</comment>
<evidence type="ECO:0000313" key="4">
    <source>
        <dbReference type="Proteomes" id="UP000321234"/>
    </source>
</evidence>
<dbReference type="GO" id="GO:0016787">
    <property type="term" value="F:hydrolase activity"/>
    <property type="evidence" value="ECO:0007669"/>
    <property type="project" value="UniProtKB-KW"/>
</dbReference>
<dbReference type="PANTHER" id="PTHR43194">
    <property type="entry name" value="HYDROLASE ALPHA/BETA FOLD FAMILY"/>
    <property type="match status" value="1"/>
</dbReference>
<dbReference type="EMBL" id="VKAC01000006">
    <property type="protein sequence ID" value="TXR56142.1"/>
    <property type="molecule type" value="Genomic_DNA"/>
</dbReference>
<evidence type="ECO:0000256" key="1">
    <source>
        <dbReference type="SAM" id="MobiDB-lite"/>
    </source>
</evidence>
<dbReference type="AlphaFoldDB" id="A0A5C8ZE77"/>
<dbReference type="PANTHER" id="PTHR43194:SF2">
    <property type="entry name" value="PEROXISOMAL MEMBRANE PROTEIN LPX1"/>
    <property type="match status" value="1"/>
</dbReference>
<proteinExistence type="predicted"/>
<accession>A0A5C8ZE77</accession>
<dbReference type="InterPro" id="IPR050228">
    <property type="entry name" value="Carboxylesterase_BioH"/>
</dbReference>
<dbReference type="InterPro" id="IPR029058">
    <property type="entry name" value="AB_hydrolase_fold"/>
</dbReference>
<dbReference type="OrthoDB" id="63519at2"/>
<feature type="domain" description="AB hydrolase-1" evidence="2">
    <location>
        <begin position="137"/>
        <end position="417"/>
    </location>
</feature>
<evidence type="ECO:0000259" key="2">
    <source>
        <dbReference type="Pfam" id="PF12697"/>
    </source>
</evidence>
<feature type="region of interest" description="Disordered" evidence="1">
    <location>
        <begin position="90"/>
        <end position="115"/>
    </location>
</feature>
<keyword evidence="4" id="KW-1185">Reference proteome</keyword>
<sequence>MRHAEVEGPADDGALHLQRPVLPEVLPEPQADQRQVQPAAPGAAVGHRLVTVISGDVRHVFHRCRGAPDASAPDRSRALGRCSRPLQDRNEAHGCGKGGAGGQTAPVLTGARTPQPWRGHALGGLRWGDLDDGGALVVAVHGITANAAAWTAVAPRLLRDPATAVVSAVVAPELRGRGASRHLPGPWGLAQHADDVAAEVTALLDSRPGTGRDRPVALVGHSMGAFTLAALAGRHPDLLGRLAGVVLVDGALPLEAPPGATPREAATAALGPALARLQQTFTDPAEHRALWAGHPALQDVPVDVVDAYAARDISPATPQDGDGGRPSGGWRVPVSGEAVAQDMADLYEPALVAPGLELLAARDTPLLTCPRGLDDGAPLYAPALVRRWRDRLPGLAVVEVPGTNHYSVLFADAAADAVTAAVLSTLAAR</sequence>
<dbReference type="Gene3D" id="3.40.50.1820">
    <property type="entry name" value="alpha/beta hydrolase"/>
    <property type="match status" value="1"/>
</dbReference>
<dbReference type="Proteomes" id="UP000321234">
    <property type="component" value="Unassembled WGS sequence"/>
</dbReference>
<reference evidence="3 4" key="1">
    <citation type="submission" date="2019-07" db="EMBL/GenBank/DDBJ databases">
        <title>Quadrisphaera sp. strain DD2A genome sequencing and assembly.</title>
        <authorList>
            <person name="Kim I."/>
        </authorList>
    </citation>
    <scope>NUCLEOTIDE SEQUENCE [LARGE SCALE GENOMIC DNA]</scope>
    <source>
        <strain evidence="3 4">DD2A</strain>
    </source>
</reference>
<dbReference type="InterPro" id="IPR000073">
    <property type="entry name" value="AB_hydrolase_1"/>
</dbReference>